<evidence type="ECO:0000313" key="8">
    <source>
        <dbReference type="Proteomes" id="UP001356428"/>
    </source>
</evidence>
<keyword evidence="4" id="KW-0479">Metal-binding</keyword>
<sequence>MTVTVPEGREPGALRARVDQVLHHFAAEEAGQLTAIDSSLGPVAAAVETAVADGKRLRAAFCYWGWRAAGQPDSDALVRAAASMELVHAAAIVHDDLIDDSPLRHGRPTAHLALREAVRDHPEPNAAARSLAMLAGDLLMSMAGQLFVTSGLPAAYLGRARPLWASLARELIAGECLEILHTGSAAPDTAISLKVVRYKTAKYTVEQPLLIGALLGGAGERLRAGCSAYGLPLGEAFQLRDDLLGLFGDPALTGKDGSDDVRGHRPTALLAETWRLAGEEDRARLRTLLAAGTGTGKDTDAADAVRNVMRRLRAPDRIEAMITARVEEALRALDELDLPGPAATALTGLAHSAAVRRS</sequence>
<evidence type="ECO:0000256" key="1">
    <source>
        <dbReference type="ARBA" id="ARBA00001946"/>
    </source>
</evidence>
<reference evidence="7 8" key="1">
    <citation type="submission" date="2022-10" db="EMBL/GenBank/DDBJ databases">
        <title>The complete genomes of actinobacterial strains from the NBC collection.</title>
        <authorList>
            <person name="Joergensen T.S."/>
            <person name="Alvarez Arevalo M."/>
            <person name="Sterndorff E.B."/>
            <person name="Faurdal D."/>
            <person name="Vuksanovic O."/>
            <person name="Mourched A.-S."/>
            <person name="Charusanti P."/>
            <person name="Shaw S."/>
            <person name="Blin K."/>
            <person name="Weber T."/>
        </authorList>
    </citation>
    <scope>NUCLEOTIDE SEQUENCE [LARGE SCALE GENOMIC DNA]</scope>
    <source>
        <strain evidence="7 8">NBC 01792</strain>
    </source>
</reference>
<dbReference type="PANTHER" id="PTHR12001">
    <property type="entry name" value="GERANYLGERANYL PYROPHOSPHATE SYNTHASE"/>
    <property type="match status" value="1"/>
</dbReference>
<dbReference type="InterPro" id="IPR033749">
    <property type="entry name" value="Polyprenyl_synt_CS"/>
</dbReference>
<proteinExistence type="inferred from homology"/>
<comment type="cofactor">
    <cofactor evidence="1">
        <name>Mg(2+)</name>
        <dbReference type="ChEBI" id="CHEBI:18420"/>
    </cofactor>
</comment>
<name>A0ABZ1EWZ1_9ACTN</name>
<dbReference type="InterPro" id="IPR008949">
    <property type="entry name" value="Isoprenoid_synthase_dom_sf"/>
</dbReference>
<gene>
    <name evidence="7" type="ORF">OG849_16125</name>
</gene>
<keyword evidence="3 6" id="KW-0808">Transferase</keyword>
<evidence type="ECO:0000256" key="4">
    <source>
        <dbReference type="ARBA" id="ARBA00022723"/>
    </source>
</evidence>
<dbReference type="PANTHER" id="PTHR12001:SF85">
    <property type="entry name" value="SHORT CHAIN ISOPRENYL DIPHOSPHATE SYNTHASE"/>
    <property type="match status" value="1"/>
</dbReference>
<evidence type="ECO:0000313" key="7">
    <source>
        <dbReference type="EMBL" id="WSB08665.1"/>
    </source>
</evidence>
<comment type="similarity">
    <text evidence="2 6">Belongs to the FPP/GGPP synthase family.</text>
</comment>
<dbReference type="SFLD" id="SFLDS00005">
    <property type="entry name" value="Isoprenoid_Synthase_Type_I"/>
    <property type="match status" value="1"/>
</dbReference>
<keyword evidence="8" id="KW-1185">Reference proteome</keyword>
<protein>
    <submittedName>
        <fullName evidence="7">Polyprenyl synthetase family protein</fullName>
    </submittedName>
</protein>
<dbReference type="CDD" id="cd00685">
    <property type="entry name" value="Trans_IPPS_HT"/>
    <property type="match status" value="1"/>
</dbReference>
<dbReference type="PROSITE" id="PS00444">
    <property type="entry name" value="POLYPRENYL_SYNTHASE_2"/>
    <property type="match status" value="1"/>
</dbReference>
<dbReference type="EMBL" id="CP109083">
    <property type="protein sequence ID" value="WSB08665.1"/>
    <property type="molecule type" value="Genomic_DNA"/>
</dbReference>
<evidence type="ECO:0000256" key="3">
    <source>
        <dbReference type="ARBA" id="ARBA00022679"/>
    </source>
</evidence>
<dbReference type="Proteomes" id="UP001356428">
    <property type="component" value="Chromosome"/>
</dbReference>
<dbReference type="Pfam" id="PF00348">
    <property type="entry name" value="polyprenyl_synt"/>
    <property type="match status" value="1"/>
</dbReference>
<accession>A0ABZ1EWZ1</accession>
<dbReference type="Gene3D" id="1.10.600.10">
    <property type="entry name" value="Farnesyl Diphosphate Synthase"/>
    <property type="match status" value="1"/>
</dbReference>
<dbReference type="InterPro" id="IPR000092">
    <property type="entry name" value="Polyprenyl_synt"/>
</dbReference>
<dbReference type="RefSeq" id="WP_326704976.1">
    <property type="nucleotide sequence ID" value="NZ_CP109083.1"/>
</dbReference>
<evidence type="ECO:0000256" key="2">
    <source>
        <dbReference type="ARBA" id="ARBA00006706"/>
    </source>
</evidence>
<organism evidence="7 8">
    <name type="scientific">Streptomyces cyaneofuscatus</name>
    <dbReference type="NCBI Taxonomy" id="66883"/>
    <lineage>
        <taxon>Bacteria</taxon>
        <taxon>Bacillati</taxon>
        <taxon>Actinomycetota</taxon>
        <taxon>Actinomycetes</taxon>
        <taxon>Kitasatosporales</taxon>
        <taxon>Streptomycetaceae</taxon>
        <taxon>Streptomyces</taxon>
    </lineage>
</organism>
<evidence type="ECO:0000256" key="5">
    <source>
        <dbReference type="ARBA" id="ARBA00022842"/>
    </source>
</evidence>
<dbReference type="SUPFAM" id="SSF48576">
    <property type="entry name" value="Terpenoid synthases"/>
    <property type="match status" value="1"/>
</dbReference>
<keyword evidence="5" id="KW-0460">Magnesium</keyword>
<evidence type="ECO:0000256" key="6">
    <source>
        <dbReference type="RuleBase" id="RU004466"/>
    </source>
</evidence>